<evidence type="ECO:0000313" key="1">
    <source>
        <dbReference type="EMBL" id="GFT07859.1"/>
    </source>
</evidence>
<organism evidence="1 2">
    <name type="scientific">Nephila pilipes</name>
    <name type="common">Giant wood spider</name>
    <name type="synonym">Nephila maculata</name>
    <dbReference type="NCBI Taxonomy" id="299642"/>
    <lineage>
        <taxon>Eukaryota</taxon>
        <taxon>Metazoa</taxon>
        <taxon>Ecdysozoa</taxon>
        <taxon>Arthropoda</taxon>
        <taxon>Chelicerata</taxon>
        <taxon>Arachnida</taxon>
        <taxon>Araneae</taxon>
        <taxon>Araneomorphae</taxon>
        <taxon>Entelegynae</taxon>
        <taxon>Araneoidea</taxon>
        <taxon>Nephilidae</taxon>
        <taxon>Nephila</taxon>
    </lineage>
</organism>
<dbReference type="OrthoDB" id="6424147at2759"/>
<dbReference type="EMBL" id="BMAW01103163">
    <property type="protein sequence ID" value="GFT07859.1"/>
    <property type="molecule type" value="Genomic_DNA"/>
</dbReference>
<sequence>MAALSAARVNPGRALLKVGVDFAGAFLITPQRGRGVEAIKLLDCIFVYFTTKANHLELSSDLSTQKCIAVLKRFITWRGKPKEIFSDCGTNFIGAKNFLRSWELETTGHYFSNEGIKWTMNVPSAPHF</sequence>
<dbReference type="AlphaFoldDB" id="A0A8X6NDN9"/>
<accession>A0A8X6NDN9</accession>
<protein>
    <recommendedName>
        <fullName evidence="3">Integrase catalytic domain-containing protein</fullName>
    </recommendedName>
</protein>
<proteinExistence type="predicted"/>
<dbReference type="Gene3D" id="3.30.420.10">
    <property type="entry name" value="Ribonuclease H-like superfamily/Ribonuclease H"/>
    <property type="match status" value="1"/>
</dbReference>
<dbReference type="GO" id="GO:0003676">
    <property type="term" value="F:nucleic acid binding"/>
    <property type="evidence" value="ECO:0007669"/>
    <property type="project" value="InterPro"/>
</dbReference>
<name>A0A8X6NDN9_NEPPI</name>
<dbReference type="InterPro" id="IPR036397">
    <property type="entry name" value="RNaseH_sf"/>
</dbReference>
<gene>
    <name evidence="1" type="primary">X975_00963</name>
    <name evidence="1" type="ORF">NPIL_574411</name>
</gene>
<dbReference type="Proteomes" id="UP000887013">
    <property type="component" value="Unassembled WGS sequence"/>
</dbReference>
<comment type="caution">
    <text evidence="1">The sequence shown here is derived from an EMBL/GenBank/DDBJ whole genome shotgun (WGS) entry which is preliminary data.</text>
</comment>
<dbReference type="InterPro" id="IPR012337">
    <property type="entry name" value="RNaseH-like_sf"/>
</dbReference>
<evidence type="ECO:0000313" key="2">
    <source>
        <dbReference type="Proteomes" id="UP000887013"/>
    </source>
</evidence>
<dbReference type="SUPFAM" id="SSF53098">
    <property type="entry name" value="Ribonuclease H-like"/>
    <property type="match status" value="1"/>
</dbReference>
<dbReference type="PANTHER" id="PTHR47331:SF1">
    <property type="entry name" value="GAG-LIKE PROTEIN"/>
    <property type="match status" value="1"/>
</dbReference>
<dbReference type="PANTHER" id="PTHR47331">
    <property type="entry name" value="PHD-TYPE DOMAIN-CONTAINING PROTEIN"/>
    <property type="match status" value="1"/>
</dbReference>
<evidence type="ECO:0008006" key="3">
    <source>
        <dbReference type="Google" id="ProtNLM"/>
    </source>
</evidence>
<keyword evidence="2" id="KW-1185">Reference proteome</keyword>
<reference evidence="1" key="1">
    <citation type="submission" date="2020-08" db="EMBL/GenBank/DDBJ databases">
        <title>Multicomponent nature underlies the extraordinary mechanical properties of spider dragline silk.</title>
        <authorList>
            <person name="Kono N."/>
            <person name="Nakamura H."/>
            <person name="Mori M."/>
            <person name="Yoshida Y."/>
            <person name="Ohtoshi R."/>
            <person name="Malay A.D."/>
            <person name="Moran D.A.P."/>
            <person name="Tomita M."/>
            <person name="Numata K."/>
            <person name="Arakawa K."/>
        </authorList>
    </citation>
    <scope>NUCLEOTIDE SEQUENCE</scope>
</reference>